<feature type="transmembrane region" description="Helical" evidence="1">
    <location>
        <begin position="84"/>
        <end position="106"/>
    </location>
</feature>
<keyword evidence="1" id="KW-0812">Transmembrane</keyword>
<name>K1XDT0_MARBU</name>
<dbReference type="Proteomes" id="UP000006753">
    <property type="component" value="Unassembled WGS sequence"/>
</dbReference>
<protein>
    <submittedName>
        <fullName evidence="2">Uncharacterized protein</fullName>
    </submittedName>
</protein>
<dbReference type="KEGG" id="mbe:MBM_02260"/>
<reference evidence="2 3" key="1">
    <citation type="journal article" date="2012" name="BMC Genomics">
        <title>Sequencing the genome of Marssonina brunnea reveals fungus-poplar co-evolution.</title>
        <authorList>
            <person name="Zhu S."/>
            <person name="Cao Y.-Z."/>
            <person name="Jiang C."/>
            <person name="Tan B.-Y."/>
            <person name="Wang Z."/>
            <person name="Feng S."/>
            <person name="Zhang L."/>
            <person name="Su X.-H."/>
            <person name="Brejova B."/>
            <person name="Vinar T."/>
            <person name="Xu M."/>
            <person name="Wang M.-X."/>
            <person name="Zhang S.-G."/>
            <person name="Huang M.-R."/>
            <person name="Wu R."/>
            <person name="Zhou Y."/>
        </authorList>
    </citation>
    <scope>NUCLEOTIDE SEQUENCE [LARGE SCALE GENOMIC DNA]</scope>
    <source>
        <strain evidence="2 3">MB_m1</strain>
    </source>
</reference>
<sequence length="321" mass="37053">MYEPVEIEKSEFEVLHCVLPSTDIPEHKQKDGPPSLEYDLASKVWRIIIFWTLVILDSFAIPIILYFVLNYSTSLSKKQVDWDLVYYIISLTLFGTLTVEYAQRAWRLWTKNSTVRVANTSKWDFDWLHWTLTLVLVVVVAEVAVATSLDEPLVRLLAMPLPSVFFTFGIEMLMVELMRSFDIRAPFRVSSVPKGGTLRPALYTLIEDVVAVDGNGGTGYRDRLNARYECSADFRRLMNKLTYFWMVPALLLNVAISHLIFWRGINEDTAYVVGWSLPFAWASVWTITTICWVRMALDEEKKNWGEGSQLMRSDERAKRAK</sequence>
<keyword evidence="3" id="KW-1185">Reference proteome</keyword>
<evidence type="ECO:0000313" key="2">
    <source>
        <dbReference type="EMBL" id="EKD19023.1"/>
    </source>
</evidence>
<gene>
    <name evidence="2" type="ORF">MBM_02260</name>
</gene>
<dbReference type="STRING" id="1072389.K1XDT0"/>
<dbReference type="PANTHER" id="PTHR42024">
    <property type="entry name" value="AMINO ACID PERMEASE_ SLC12A DOMAIN-CONTAINING PROTEIN"/>
    <property type="match status" value="1"/>
</dbReference>
<evidence type="ECO:0000256" key="1">
    <source>
        <dbReference type="SAM" id="Phobius"/>
    </source>
</evidence>
<feature type="transmembrane region" description="Helical" evidence="1">
    <location>
        <begin position="127"/>
        <end position="147"/>
    </location>
</feature>
<organism evidence="2 3">
    <name type="scientific">Marssonina brunnea f. sp. multigermtubi (strain MB_m1)</name>
    <name type="common">Marssonina leaf spot fungus</name>
    <dbReference type="NCBI Taxonomy" id="1072389"/>
    <lineage>
        <taxon>Eukaryota</taxon>
        <taxon>Fungi</taxon>
        <taxon>Dikarya</taxon>
        <taxon>Ascomycota</taxon>
        <taxon>Pezizomycotina</taxon>
        <taxon>Leotiomycetes</taxon>
        <taxon>Helotiales</taxon>
        <taxon>Drepanopezizaceae</taxon>
        <taxon>Drepanopeziza</taxon>
    </lineage>
</organism>
<proteinExistence type="predicted"/>
<dbReference type="PANTHER" id="PTHR42024:SF1">
    <property type="entry name" value="AMINO ACID PERMEASE_ SLC12A DOMAIN-CONTAINING PROTEIN"/>
    <property type="match status" value="1"/>
</dbReference>
<keyword evidence="1" id="KW-1133">Transmembrane helix</keyword>
<dbReference type="InParanoid" id="K1XDT0"/>
<feature type="transmembrane region" description="Helical" evidence="1">
    <location>
        <begin position="271"/>
        <end position="293"/>
    </location>
</feature>
<dbReference type="eggNOG" id="ENOG502S6PD">
    <property type="taxonomic scope" value="Eukaryota"/>
</dbReference>
<feature type="transmembrane region" description="Helical" evidence="1">
    <location>
        <begin position="153"/>
        <end position="174"/>
    </location>
</feature>
<feature type="transmembrane region" description="Helical" evidence="1">
    <location>
        <begin position="48"/>
        <end position="69"/>
    </location>
</feature>
<evidence type="ECO:0000313" key="3">
    <source>
        <dbReference type="Proteomes" id="UP000006753"/>
    </source>
</evidence>
<dbReference type="OrthoDB" id="4838853at2759"/>
<dbReference type="OMA" id="LYFGMWY"/>
<keyword evidence="1" id="KW-0472">Membrane</keyword>
<feature type="transmembrane region" description="Helical" evidence="1">
    <location>
        <begin position="243"/>
        <end position="265"/>
    </location>
</feature>
<dbReference type="HOGENOM" id="CLU_038384_0_1_1"/>
<dbReference type="EMBL" id="JH921431">
    <property type="protein sequence ID" value="EKD19023.1"/>
    <property type="molecule type" value="Genomic_DNA"/>
</dbReference>
<accession>K1XDT0</accession>
<dbReference type="AlphaFoldDB" id="K1XDT0"/>